<protein>
    <submittedName>
        <fullName evidence="1">Uncharacterized protein</fullName>
    </submittedName>
</protein>
<dbReference type="AlphaFoldDB" id="A0AAN0T7Z3"/>
<dbReference type="Proteomes" id="UP000032024">
    <property type="component" value="Chromosome"/>
</dbReference>
<name>A0AAN0T7Z3_HEYCO</name>
<organism evidence="1 2">
    <name type="scientific">Heyndrickxia coagulans</name>
    <name type="common">Weizmannia coagulans</name>
    <dbReference type="NCBI Taxonomy" id="1398"/>
    <lineage>
        <taxon>Bacteria</taxon>
        <taxon>Bacillati</taxon>
        <taxon>Bacillota</taxon>
        <taxon>Bacilli</taxon>
        <taxon>Bacillales</taxon>
        <taxon>Bacillaceae</taxon>
        <taxon>Heyndrickxia</taxon>
    </lineage>
</organism>
<proteinExistence type="predicted"/>
<keyword evidence="2" id="KW-1185">Reference proteome</keyword>
<accession>A0AAN0T7Z3</accession>
<gene>
    <name evidence="1" type="ORF">SB48_HM08orf05883</name>
</gene>
<dbReference type="EMBL" id="CP010525">
    <property type="protein sequence ID" value="AJO24497.1"/>
    <property type="molecule type" value="Genomic_DNA"/>
</dbReference>
<evidence type="ECO:0000313" key="2">
    <source>
        <dbReference type="Proteomes" id="UP000032024"/>
    </source>
</evidence>
<sequence>MNSRGSTPVDAKFSHPLSMKKTPDCRFTGFLAGLPPPPARFKRKSSGYY</sequence>
<reference evidence="2" key="1">
    <citation type="submission" date="2015-01" db="EMBL/GenBank/DDBJ databases">
        <title>Comparative genome analysis of Bacillus coagulans HM-08, Clostridium butyricum HM-68, Bacillus subtilis HM-66 and Bacillus paralicheniformis BL-09.</title>
        <authorList>
            <person name="Zhang H."/>
        </authorList>
    </citation>
    <scope>NUCLEOTIDE SEQUENCE [LARGE SCALE GENOMIC DNA]</scope>
    <source>
        <strain evidence="2">HM-08</strain>
    </source>
</reference>
<evidence type="ECO:0000313" key="1">
    <source>
        <dbReference type="EMBL" id="AJO24497.1"/>
    </source>
</evidence>